<reference evidence="1 2" key="1">
    <citation type="submission" date="2016-03" db="EMBL/GenBank/DDBJ databases">
        <title>Genome Sequence and Comparative Pathogenic Determinants of Uropathogenic Escherichia coli O25b:H4, a Clinical Isolate from Saudi Arabia.</title>
        <authorList>
            <person name="Alyamani E.A.J."/>
            <person name="Khiyami M.A."/>
            <person name="Booq R.Y."/>
            <person name="Bahwerth F.S."/>
            <person name="Vaisvil B."/>
            <person name="Schmitt D.P."/>
            <person name="Kapatral V."/>
        </authorList>
    </citation>
    <scope>NUCLEOTIDE SEQUENCE [LARGE SCALE GENOMIC DNA]</scope>
    <source>
        <strain evidence="1 2">O25b:H4</strain>
    </source>
</reference>
<dbReference type="EMBL" id="CP015085">
    <property type="protein sequence ID" value="ANK06177.1"/>
    <property type="molecule type" value="Genomic_DNA"/>
</dbReference>
<dbReference type="AlphaFoldDB" id="A0A192CKD1"/>
<dbReference type="PATRIC" id="fig|941280.3.peg.4875"/>
<evidence type="ECO:0000313" key="2">
    <source>
        <dbReference type="Proteomes" id="UP000183316"/>
    </source>
</evidence>
<accession>A0A192CKD1</accession>
<evidence type="ECO:0000313" key="1">
    <source>
        <dbReference type="EMBL" id="ANK06177.1"/>
    </source>
</evidence>
<organism evidence="1 2">
    <name type="scientific">Escherichia coli O25b:H4</name>
    <dbReference type="NCBI Taxonomy" id="941280"/>
    <lineage>
        <taxon>Bacteria</taxon>
        <taxon>Pseudomonadati</taxon>
        <taxon>Pseudomonadota</taxon>
        <taxon>Gammaproteobacteria</taxon>
        <taxon>Enterobacterales</taxon>
        <taxon>Enterobacteriaceae</taxon>
        <taxon>Escherichia</taxon>
    </lineage>
</organism>
<protein>
    <submittedName>
        <fullName evidence="1">Uncharacterized protein</fullName>
    </submittedName>
</protein>
<proteinExistence type="predicted"/>
<gene>
    <name evidence="1" type="ORF">WLH_04916</name>
</gene>
<dbReference type="Proteomes" id="UP000183316">
    <property type="component" value="Chromosome"/>
</dbReference>
<name>A0A192CKD1_ECO25</name>
<sequence>MQIFSLLFLYTVFIYRIMQKHIYSENSWRANK</sequence>